<dbReference type="EMBL" id="CAMXCT030004808">
    <property type="protein sequence ID" value="CAL4797750.1"/>
    <property type="molecule type" value="Genomic_DNA"/>
</dbReference>
<protein>
    <submittedName>
        <fullName evidence="4">C3H1-type domain-containing protein</fullName>
    </submittedName>
</protein>
<comment type="caution">
    <text evidence="2">The sequence shown here is derived from an EMBL/GenBank/DDBJ whole genome shotgun (WGS) entry which is preliminary data.</text>
</comment>
<evidence type="ECO:0000256" key="1">
    <source>
        <dbReference type="SAM" id="MobiDB-lite"/>
    </source>
</evidence>
<name>A0A9P1GEU4_9DINO</name>
<reference evidence="2" key="1">
    <citation type="submission" date="2022-10" db="EMBL/GenBank/DDBJ databases">
        <authorList>
            <person name="Chen Y."/>
            <person name="Dougan E. K."/>
            <person name="Chan C."/>
            <person name="Rhodes N."/>
            <person name="Thang M."/>
        </authorList>
    </citation>
    <scope>NUCLEOTIDE SEQUENCE</scope>
</reference>
<evidence type="ECO:0000313" key="4">
    <source>
        <dbReference type="EMBL" id="CAL4797750.1"/>
    </source>
</evidence>
<proteinExistence type="predicted"/>
<dbReference type="EMBL" id="CAMXCT010004808">
    <property type="protein sequence ID" value="CAI4010438.1"/>
    <property type="molecule type" value="Genomic_DNA"/>
</dbReference>
<gene>
    <name evidence="2" type="ORF">C1SCF055_LOCUS35708</name>
</gene>
<evidence type="ECO:0000313" key="5">
    <source>
        <dbReference type="Proteomes" id="UP001152797"/>
    </source>
</evidence>
<evidence type="ECO:0000313" key="2">
    <source>
        <dbReference type="EMBL" id="CAI4010438.1"/>
    </source>
</evidence>
<sequence>MKALKAQLCGLLIEGPLEPGHCLLDVAANMLQLSEIRYIPPERCVSRTNEVLDQKSPSKQIDIAAESLVVKEKTEVPDMVATSALQVQEALQRRGIAQVFAELAQHNLYFRYLTSLFEHLHREPPPGYNRCSVSQLVAADKLVWQILLEEGVQPKRSQAGTLALDTKLLETLESFRVSFSLLPLLAKKEGTGNIQKKIKPLHSGFGGKGAPAGRNKPWLKSKGGKKGAKSKQRVPVHIFNLGGTAANPEGEPICFGINSEGGCADAAEGFNFDVSLHEPATDETIQDAHSFSSSDSSSREPSEHETNQFCHPESQSLLDGSNISFSDLQIERPVVIEIFCGSARVTARLREGLMGLTGKNFQRVSAANKLYDFVAHIIKEAVELKLVVAVENPRSSLFWMTRFWKSVSGFFGYTAHQACAYAYPKGLARAIARVFAEEYFQHTEEASLQVMRTVSNIQPQVAKMPPVAREHKQIVVVRGSLVDLSRAPVGPMQRLKSVYTLPETCNFYFSVLPEGAQLLRATPSLCWAGSGGAPGSQLTPWTPRLFAWQAWHLVAGVALEALCVTGRAIGDIHLHFAWQAWHFTAWH</sequence>
<feature type="compositionally biased region" description="Basic and acidic residues" evidence="1">
    <location>
        <begin position="297"/>
        <end position="306"/>
    </location>
</feature>
<dbReference type="AlphaFoldDB" id="A0A9P1GEU4"/>
<dbReference type="EMBL" id="CAMXCT020004808">
    <property type="protein sequence ID" value="CAL1163813.1"/>
    <property type="molecule type" value="Genomic_DNA"/>
</dbReference>
<feature type="region of interest" description="Disordered" evidence="1">
    <location>
        <begin position="283"/>
        <end position="309"/>
    </location>
</feature>
<accession>A0A9P1GEU4</accession>
<feature type="region of interest" description="Disordered" evidence="1">
    <location>
        <begin position="197"/>
        <end position="231"/>
    </location>
</feature>
<organism evidence="2">
    <name type="scientific">Cladocopium goreaui</name>
    <dbReference type="NCBI Taxonomy" id="2562237"/>
    <lineage>
        <taxon>Eukaryota</taxon>
        <taxon>Sar</taxon>
        <taxon>Alveolata</taxon>
        <taxon>Dinophyceae</taxon>
        <taxon>Suessiales</taxon>
        <taxon>Symbiodiniaceae</taxon>
        <taxon>Cladocopium</taxon>
    </lineage>
</organism>
<dbReference type="Proteomes" id="UP001152797">
    <property type="component" value="Unassembled WGS sequence"/>
</dbReference>
<feature type="compositionally biased region" description="Basic residues" evidence="1">
    <location>
        <begin position="217"/>
        <end position="231"/>
    </location>
</feature>
<evidence type="ECO:0000313" key="3">
    <source>
        <dbReference type="EMBL" id="CAL1163813.1"/>
    </source>
</evidence>
<dbReference type="OrthoDB" id="448627at2759"/>
<reference evidence="3" key="2">
    <citation type="submission" date="2024-04" db="EMBL/GenBank/DDBJ databases">
        <authorList>
            <person name="Chen Y."/>
            <person name="Shah S."/>
            <person name="Dougan E. K."/>
            <person name="Thang M."/>
            <person name="Chan C."/>
        </authorList>
    </citation>
    <scope>NUCLEOTIDE SEQUENCE [LARGE SCALE GENOMIC DNA]</scope>
</reference>
<keyword evidence="5" id="KW-1185">Reference proteome</keyword>